<evidence type="ECO:0000313" key="1">
    <source>
        <dbReference type="EMBL" id="CAG8462149.1"/>
    </source>
</evidence>
<keyword evidence="2" id="KW-1185">Reference proteome</keyword>
<name>A0A9N8Z1J9_9GLOM</name>
<sequence length="124" mass="14145">MSNNKIHIPYFFDNNKNIMAFNRSSIESQSEPQEVTIPLFQPTTSDVQSQTFILQNNLNNVQHTTVINNLSLIDPHVLEALPQSQATKYHKNIAAVYAQYLSHLSVPNSGYMFGEDFTRQAMKK</sequence>
<dbReference type="Proteomes" id="UP000789396">
    <property type="component" value="Unassembled WGS sequence"/>
</dbReference>
<comment type="caution">
    <text evidence="1">The sequence shown here is derived from an EMBL/GenBank/DDBJ whole genome shotgun (WGS) entry which is preliminary data.</text>
</comment>
<reference evidence="1" key="1">
    <citation type="submission" date="2021-06" db="EMBL/GenBank/DDBJ databases">
        <authorList>
            <person name="Kallberg Y."/>
            <person name="Tangrot J."/>
            <person name="Rosling A."/>
        </authorList>
    </citation>
    <scope>NUCLEOTIDE SEQUENCE</scope>
    <source>
        <strain evidence="1">IN212</strain>
    </source>
</reference>
<evidence type="ECO:0000313" key="2">
    <source>
        <dbReference type="Proteomes" id="UP000789396"/>
    </source>
</evidence>
<feature type="non-terminal residue" evidence="1">
    <location>
        <position position="124"/>
    </location>
</feature>
<dbReference type="AlphaFoldDB" id="A0A9N8Z1J9"/>
<organism evidence="1 2">
    <name type="scientific">Racocetra fulgida</name>
    <dbReference type="NCBI Taxonomy" id="60492"/>
    <lineage>
        <taxon>Eukaryota</taxon>
        <taxon>Fungi</taxon>
        <taxon>Fungi incertae sedis</taxon>
        <taxon>Mucoromycota</taxon>
        <taxon>Glomeromycotina</taxon>
        <taxon>Glomeromycetes</taxon>
        <taxon>Diversisporales</taxon>
        <taxon>Gigasporaceae</taxon>
        <taxon>Racocetra</taxon>
    </lineage>
</organism>
<dbReference type="EMBL" id="CAJVPZ010000352">
    <property type="protein sequence ID" value="CAG8462149.1"/>
    <property type="molecule type" value="Genomic_DNA"/>
</dbReference>
<accession>A0A9N8Z1J9</accession>
<proteinExistence type="predicted"/>
<protein>
    <submittedName>
        <fullName evidence="1">9970_t:CDS:1</fullName>
    </submittedName>
</protein>
<gene>
    <name evidence="1" type="ORF">RFULGI_LOCUS731</name>
</gene>